<dbReference type="AlphaFoldDB" id="B7PZL8"/>
<dbReference type="VEuPathDB" id="VectorBase:ISCI020360"/>
<evidence type="ECO:0000313" key="1">
    <source>
        <dbReference type="EMBL" id="EEC12040.1"/>
    </source>
</evidence>
<evidence type="ECO:0000313" key="3">
    <source>
        <dbReference type="Proteomes" id="UP000001555"/>
    </source>
</evidence>
<dbReference type="PaxDb" id="6945-B7PZL8"/>
<reference evidence="1 3" key="1">
    <citation type="submission" date="2008-03" db="EMBL/GenBank/DDBJ databases">
        <title>Annotation of Ixodes scapularis.</title>
        <authorList>
            <consortium name="Ixodes scapularis Genome Project Consortium"/>
            <person name="Caler E."/>
            <person name="Hannick L.I."/>
            <person name="Bidwell S."/>
            <person name="Joardar V."/>
            <person name="Thiagarajan M."/>
            <person name="Amedeo P."/>
            <person name="Galinsky K.J."/>
            <person name="Schobel S."/>
            <person name="Inman J."/>
            <person name="Hostetler J."/>
            <person name="Miller J."/>
            <person name="Hammond M."/>
            <person name="Megy K."/>
            <person name="Lawson D."/>
            <person name="Kodira C."/>
            <person name="Sutton G."/>
            <person name="Meyer J."/>
            <person name="Hill C.A."/>
            <person name="Birren B."/>
            <person name="Nene V."/>
            <person name="Collins F."/>
            <person name="Alarcon-Chaidez F."/>
            <person name="Wikel S."/>
            <person name="Strausberg R."/>
        </authorList>
    </citation>
    <scope>NUCLEOTIDE SEQUENCE [LARGE SCALE GENOMIC DNA]</scope>
    <source>
        <strain evidence="3">Wikel</strain>
        <strain evidence="1">Wikel colony</strain>
    </source>
</reference>
<gene>
    <name evidence="1" type="ORF">IscW_ISCW020360</name>
</gene>
<evidence type="ECO:0000313" key="2">
    <source>
        <dbReference type="EnsemblMetazoa" id="ISCW020360-PA"/>
    </source>
</evidence>
<dbReference type="VEuPathDB" id="VectorBase:ISCW020360"/>
<sequence length="184" mass="20607">MVKYLISWVNDVRVSWVDQFLRVVHQRQMWDEVSTFFEGGPGYHMTHSGPLYSASFPGPGPFDSAPQEIGDKDIGKTYKIPIPMQCWDWQGERLSHIPAQADWTTWAPAKCTGVIPLPDFRTLSLVQAGVYCFAEPYIHAEGYLTPTLLEFGAYRIAVAENQHLAGSLTHHQVAWGCGQLVEAA</sequence>
<dbReference type="EMBL" id="ABJB010453070">
    <property type="status" value="NOT_ANNOTATED_CDS"/>
    <property type="molecule type" value="Genomic_DNA"/>
</dbReference>
<dbReference type="HOGENOM" id="CLU_1469805_0_0_1"/>
<keyword evidence="3" id="KW-1185">Reference proteome</keyword>
<organism>
    <name type="scientific">Ixodes scapularis</name>
    <name type="common">Black-legged tick</name>
    <name type="synonym">Deer tick</name>
    <dbReference type="NCBI Taxonomy" id="6945"/>
    <lineage>
        <taxon>Eukaryota</taxon>
        <taxon>Metazoa</taxon>
        <taxon>Ecdysozoa</taxon>
        <taxon>Arthropoda</taxon>
        <taxon>Chelicerata</taxon>
        <taxon>Arachnida</taxon>
        <taxon>Acari</taxon>
        <taxon>Parasitiformes</taxon>
        <taxon>Ixodida</taxon>
        <taxon>Ixodoidea</taxon>
        <taxon>Ixodidae</taxon>
        <taxon>Ixodinae</taxon>
        <taxon>Ixodes</taxon>
    </lineage>
</organism>
<proteinExistence type="predicted"/>
<name>B7PZL8_IXOSC</name>
<accession>B7PZL8</accession>
<dbReference type="InParanoid" id="B7PZL8"/>
<dbReference type="EMBL" id="DS826508">
    <property type="protein sequence ID" value="EEC12040.1"/>
    <property type="molecule type" value="Genomic_DNA"/>
</dbReference>
<reference evidence="2" key="2">
    <citation type="submission" date="2020-05" db="UniProtKB">
        <authorList>
            <consortium name="EnsemblMetazoa"/>
        </authorList>
    </citation>
    <scope>IDENTIFICATION</scope>
    <source>
        <strain evidence="2">wikel</strain>
    </source>
</reference>
<protein>
    <submittedName>
        <fullName evidence="1 2">Uncharacterized protein</fullName>
    </submittedName>
</protein>
<dbReference type="EnsemblMetazoa" id="ISCW020360-RA">
    <property type="protein sequence ID" value="ISCW020360-PA"/>
    <property type="gene ID" value="ISCW020360"/>
</dbReference>
<dbReference type="Proteomes" id="UP000001555">
    <property type="component" value="Unassembled WGS sequence"/>
</dbReference>